<dbReference type="OrthoDB" id="1748034at2759"/>
<dbReference type="PANTHER" id="PTHR34222">
    <property type="entry name" value="GAG_PRE-INTEGRS DOMAIN-CONTAINING PROTEIN"/>
    <property type="match status" value="1"/>
</dbReference>
<keyword evidence="2" id="KW-1185">Reference proteome</keyword>
<dbReference type="AlphaFoldDB" id="A0A5C7GWR9"/>
<evidence type="ECO:0000313" key="1">
    <source>
        <dbReference type="EMBL" id="TXG48772.1"/>
    </source>
</evidence>
<dbReference type="Proteomes" id="UP000323000">
    <property type="component" value="Chromosome 12"/>
</dbReference>
<proteinExistence type="predicted"/>
<gene>
    <name evidence="1" type="ORF">EZV62_024647</name>
</gene>
<organism evidence="1 2">
    <name type="scientific">Acer yangbiense</name>
    <dbReference type="NCBI Taxonomy" id="1000413"/>
    <lineage>
        <taxon>Eukaryota</taxon>
        <taxon>Viridiplantae</taxon>
        <taxon>Streptophyta</taxon>
        <taxon>Embryophyta</taxon>
        <taxon>Tracheophyta</taxon>
        <taxon>Spermatophyta</taxon>
        <taxon>Magnoliopsida</taxon>
        <taxon>eudicotyledons</taxon>
        <taxon>Gunneridae</taxon>
        <taxon>Pentapetalae</taxon>
        <taxon>rosids</taxon>
        <taxon>malvids</taxon>
        <taxon>Sapindales</taxon>
        <taxon>Sapindaceae</taxon>
        <taxon>Hippocastanoideae</taxon>
        <taxon>Acereae</taxon>
        <taxon>Acer</taxon>
    </lineage>
</organism>
<evidence type="ECO:0000313" key="2">
    <source>
        <dbReference type="Proteomes" id="UP000323000"/>
    </source>
</evidence>
<protein>
    <submittedName>
        <fullName evidence="1">Uncharacterized protein</fullName>
    </submittedName>
</protein>
<reference evidence="2" key="1">
    <citation type="journal article" date="2019" name="Gigascience">
        <title>De novo genome assembly of the endangered Acer yangbiense, a plant species with extremely small populations endemic to Yunnan Province, China.</title>
        <authorList>
            <person name="Yang J."/>
            <person name="Wariss H.M."/>
            <person name="Tao L."/>
            <person name="Zhang R."/>
            <person name="Yun Q."/>
            <person name="Hollingsworth P."/>
            <person name="Dao Z."/>
            <person name="Luo G."/>
            <person name="Guo H."/>
            <person name="Ma Y."/>
            <person name="Sun W."/>
        </authorList>
    </citation>
    <scope>NUCLEOTIDE SEQUENCE [LARGE SCALE GENOMIC DNA]</scope>
    <source>
        <strain evidence="2">cv. Malutang</strain>
    </source>
</reference>
<accession>A0A5C7GWR9</accession>
<sequence>MKCSDDAVVLKRFVEKDRIYTFLAGLNAEFDAVRVQVLEGSAMAVRGASTRTSGNEKTGWTENSRSDNKDSVVCAYCKKPFHTKDKCWKLHGKPANFQPSQNRNWTEKKYHCSMQFMKSAPDLGTENNTNTEVIFDPEIYGGGGAAPDCKNETDLPIAIRKGVRECT</sequence>
<name>A0A5C7GWR9_9ROSI</name>
<dbReference type="EMBL" id="VAHF01000012">
    <property type="protein sequence ID" value="TXG48772.1"/>
    <property type="molecule type" value="Genomic_DNA"/>
</dbReference>
<dbReference type="PANTHER" id="PTHR34222:SF37">
    <property type="entry name" value="RETROTRANSPOSON GAG DOMAIN-CONTAINING PROTEIN"/>
    <property type="match status" value="1"/>
</dbReference>
<comment type="caution">
    <text evidence="1">The sequence shown here is derived from an EMBL/GenBank/DDBJ whole genome shotgun (WGS) entry which is preliminary data.</text>
</comment>